<feature type="region of interest" description="Disordered" evidence="5">
    <location>
        <begin position="892"/>
        <end position="926"/>
    </location>
</feature>
<feature type="compositionally biased region" description="Basic and acidic residues" evidence="5">
    <location>
        <begin position="815"/>
        <end position="825"/>
    </location>
</feature>
<keyword evidence="2" id="KW-0378">Hydrolase</keyword>
<organism evidence="10">
    <name type="scientific">Amorphochlora amoebiformis</name>
    <dbReference type="NCBI Taxonomy" id="1561963"/>
    <lineage>
        <taxon>Eukaryota</taxon>
        <taxon>Sar</taxon>
        <taxon>Rhizaria</taxon>
        <taxon>Cercozoa</taxon>
        <taxon>Chlorarachniophyceae</taxon>
        <taxon>Amorphochlora</taxon>
    </lineage>
</organism>
<protein>
    <recommendedName>
        <fullName evidence="11">Phosphatidylinositol-3,4,5-trisphosphate 3-phosphatase</fullName>
    </recommendedName>
</protein>
<evidence type="ECO:0000259" key="8">
    <source>
        <dbReference type="PROSITE" id="PS51182"/>
    </source>
</evidence>
<dbReference type="PANTHER" id="PTHR12305">
    <property type="entry name" value="PHOSPHATASE WITH HOMOLOGY TO TENSIN"/>
    <property type="match status" value="1"/>
</dbReference>
<dbReference type="InterPro" id="IPR010926">
    <property type="entry name" value="Myosin_TH1"/>
</dbReference>
<feature type="domain" description="C2 tensin-type" evidence="8">
    <location>
        <begin position="397"/>
        <end position="543"/>
    </location>
</feature>
<evidence type="ECO:0000313" key="10">
    <source>
        <dbReference type="EMBL" id="CAD8451168.1"/>
    </source>
</evidence>
<dbReference type="SMART" id="SM01326">
    <property type="entry name" value="PTEN_C2"/>
    <property type="match status" value="1"/>
</dbReference>
<dbReference type="InterPro" id="IPR051281">
    <property type="entry name" value="Dual-spec_lipid-protein_phosph"/>
</dbReference>
<dbReference type="GO" id="GO:0016459">
    <property type="term" value="C:myosin complex"/>
    <property type="evidence" value="ECO:0007669"/>
    <property type="project" value="InterPro"/>
</dbReference>
<evidence type="ECO:0000256" key="2">
    <source>
        <dbReference type="ARBA" id="ARBA00022801"/>
    </source>
</evidence>
<evidence type="ECO:0000259" key="7">
    <source>
        <dbReference type="PROSITE" id="PS51181"/>
    </source>
</evidence>
<accession>A0A7S0H246</accession>
<evidence type="ECO:0000259" key="6">
    <source>
        <dbReference type="PROSITE" id="PS50056"/>
    </source>
</evidence>
<feature type="domain" description="Tyrosine specific protein phosphatases" evidence="6">
    <location>
        <begin position="300"/>
        <end position="374"/>
    </location>
</feature>
<evidence type="ECO:0000256" key="4">
    <source>
        <dbReference type="ARBA" id="ARBA00023098"/>
    </source>
</evidence>
<dbReference type="GO" id="GO:0005829">
    <property type="term" value="C:cytosol"/>
    <property type="evidence" value="ECO:0007669"/>
    <property type="project" value="TreeGrafter"/>
</dbReference>
<dbReference type="GO" id="GO:0016314">
    <property type="term" value="F:phosphatidylinositol-3,4,5-trisphosphate 3-phosphatase activity"/>
    <property type="evidence" value="ECO:0007669"/>
    <property type="project" value="TreeGrafter"/>
</dbReference>
<name>A0A7S0H246_9EUKA</name>
<dbReference type="PROSITE" id="PS50056">
    <property type="entry name" value="TYR_PHOSPHATASE_2"/>
    <property type="match status" value="1"/>
</dbReference>
<dbReference type="SUPFAM" id="SSF49562">
    <property type="entry name" value="C2 domain (Calcium/lipid-binding domain, CaLB)"/>
    <property type="match status" value="1"/>
</dbReference>
<dbReference type="PANTHER" id="PTHR12305:SF94">
    <property type="entry name" value="PHOSPHATIDYLINOSITOL-3,4,5-TRISPHOSPHATE 3-PHOSPHATASE"/>
    <property type="match status" value="1"/>
</dbReference>
<sequence length="969" mass="109426">MTDEFDSQLNKPLSAGTVIRILEARQSDDYLNLAKDIKFLERLHKFQLKNKELEEESITDLPTVLFSAIVTKVNKSNVHQQRVLLLTKRAVFNLVPGKSFSVKRRIPLTKIESITAAVPPAHDFIVHVKDEYDYHYQSDKRVAFLALLTLACREATASSDLQMQISEPANIHLRSKTKTLANQQKDVVARKRTESHAASSWVRKARKLVRGKKNFVITDTGIELDFTYVTDRIVAMGFPSERLEGLYRNPYSEVYRHLETKHRGHYKVYNLCSERSYAASKFHNRVSCYPFDDHNAPPLNLLVDICEDIQGHLTENKDNIVAVHCKAGKGRTGTIIAAYLVFAGATDSAVDALTFFGYQRTKNSQGVTIPSQRRFVGYFETYLRKYYAPARSFDWKGEPIFVEKLILRTVPSVSRFGVNIYVKIYDVHQEKIFDSRDLESEEEEHNISKLYRPHDRNMEVNIGKIFQAEFLVVISHADTFTGGGERLCWCWLHSSFMVSESVQIKPGKRMLTLRRDQIDNACKDKKFKRFSKDFAIDIVFSVSGTSSNAKSRLVGSSSYQTLPNIYVPEGKVVIGNKRLIKSSGRLRAESTDSKKSTTTWQIKRLRNRGRFVSAYNPTKRRVRVVTRSGSEYERELGIDDTNIRLLAHISISRVKNLELEKDDYPFVKAFLEVNESRNHGRGLQLLGESNPLHLEEDGEDWLGFKCEIFCNIKHTSVFSISNPGVNSKLPPTLRLAIYSLAEPEHTLGVFRLALDPVFIDKTNEIAQWLPFPYLSADEDPFVASDMTANAPARKPANKKLISSYSELSNLSGMSDQKDRDKKSDHNSSSGGSTILIDTRPRPTHGARPSVVVSEKEENLARDSEVCNHTHNDSVMACAASVASSAVLADTKHSPTLVDSKHTYSGPRRTSKPPTAPTESKKRRSVVDTTPIGLVTIVFRHAEAESDPKKIFEKSRSLAGLKSPEIAIDN</sequence>
<dbReference type="AlphaFoldDB" id="A0A7S0H246"/>
<dbReference type="InterPro" id="IPR000387">
    <property type="entry name" value="Tyr_Pase_dom"/>
</dbReference>
<dbReference type="InterPro" id="IPR035892">
    <property type="entry name" value="C2_domain_sf"/>
</dbReference>
<dbReference type="GO" id="GO:0003774">
    <property type="term" value="F:cytoskeletal motor activity"/>
    <property type="evidence" value="ECO:0007669"/>
    <property type="project" value="InterPro"/>
</dbReference>
<dbReference type="PROSITE" id="PS51757">
    <property type="entry name" value="TH1"/>
    <property type="match status" value="1"/>
</dbReference>
<dbReference type="InterPro" id="IPR014020">
    <property type="entry name" value="Tensin_C2-dom"/>
</dbReference>
<dbReference type="PROSITE" id="PS51181">
    <property type="entry name" value="PPASE_TENSIN"/>
    <property type="match status" value="1"/>
</dbReference>
<dbReference type="Gene3D" id="2.60.40.1110">
    <property type="match status" value="1"/>
</dbReference>
<dbReference type="InterPro" id="IPR045101">
    <property type="entry name" value="PTP_PTEN"/>
</dbReference>
<reference evidence="10" key="1">
    <citation type="submission" date="2021-01" db="EMBL/GenBank/DDBJ databases">
        <authorList>
            <person name="Corre E."/>
            <person name="Pelletier E."/>
            <person name="Niang G."/>
            <person name="Scheremetjew M."/>
            <person name="Finn R."/>
            <person name="Kale V."/>
            <person name="Holt S."/>
            <person name="Cochrane G."/>
            <person name="Meng A."/>
            <person name="Brown T."/>
            <person name="Cohen L."/>
        </authorList>
    </citation>
    <scope>NUCLEOTIDE SEQUENCE</scope>
    <source>
        <strain evidence="10">CCMP2058</strain>
    </source>
</reference>
<keyword evidence="3" id="KW-0904">Protein phosphatase</keyword>
<proteinExistence type="inferred from homology"/>
<dbReference type="Pfam" id="PF10409">
    <property type="entry name" value="PTEN_C2"/>
    <property type="match status" value="1"/>
</dbReference>
<dbReference type="Gene3D" id="3.90.190.10">
    <property type="entry name" value="Protein tyrosine phosphatase superfamily"/>
    <property type="match status" value="1"/>
</dbReference>
<dbReference type="CDD" id="cd14509">
    <property type="entry name" value="PTP_PTEN"/>
    <property type="match status" value="1"/>
</dbReference>
<dbReference type="GO" id="GO:0004721">
    <property type="term" value="F:phosphoprotein phosphatase activity"/>
    <property type="evidence" value="ECO:0007669"/>
    <property type="project" value="UniProtKB-KW"/>
</dbReference>
<dbReference type="Pfam" id="PF22785">
    <property type="entry name" value="Tc-R-P"/>
    <property type="match status" value="1"/>
</dbReference>
<evidence type="ECO:0000259" key="9">
    <source>
        <dbReference type="PROSITE" id="PS51757"/>
    </source>
</evidence>
<dbReference type="InterPro" id="IPR016130">
    <property type="entry name" value="Tyr_Pase_AS"/>
</dbReference>
<dbReference type="InterPro" id="IPR029021">
    <property type="entry name" value="Prot-tyrosine_phosphatase-like"/>
</dbReference>
<evidence type="ECO:0000256" key="1">
    <source>
        <dbReference type="ARBA" id="ARBA00007881"/>
    </source>
</evidence>
<feature type="domain" description="Phosphatase tensin-type" evidence="7">
    <location>
        <begin position="215"/>
        <end position="386"/>
    </location>
</feature>
<feature type="region of interest" description="Disordered" evidence="5">
    <location>
        <begin position="810"/>
        <end position="857"/>
    </location>
</feature>
<gene>
    <name evidence="10" type="ORF">LAMO00422_LOCUS10831</name>
</gene>
<comment type="similarity">
    <text evidence="1">Belongs to the PTEN phosphatase protein family.</text>
</comment>
<evidence type="ECO:0000256" key="5">
    <source>
        <dbReference type="SAM" id="MobiDB-lite"/>
    </source>
</evidence>
<dbReference type="Pfam" id="PF06017">
    <property type="entry name" value="Myosin_TH1"/>
    <property type="match status" value="1"/>
</dbReference>
<evidence type="ECO:0008006" key="11">
    <source>
        <dbReference type="Google" id="ProtNLM"/>
    </source>
</evidence>
<dbReference type="GO" id="GO:0006629">
    <property type="term" value="P:lipid metabolic process"/>
    <property type="evidence" value="ECO:0007669"/>
    <property type="project" value="UniProtKB-KW"/>
</dbReference>
<feature type="domain" description="TH1" evidence="9">
    <location>
        <begin position="14"/>
        <end position="206"/>
    </location>
</feature>
<dbReference type="SUPFAM" id="SSF52799">
    <property type="entry name" value="(Phosphotyrosine protein) phosphatases II"/>
    <property type="match status" value="1"/>
</dbReference>
<dbReference type="InterPro" id="IPR029023">
    <property type="entry name" value="Tensin_phosphatase"/>
</dbReference>
<dbReference type="PROSITE" id="PS51182">
    <property type="entry name" value="C2_TENSIN"/>
    <property type="match status" value="1"/>
</dbReference>
<keyword evidence="4" id="KW-0443">Lipid metabolism</keyword>
<dbReference type="PROSITE" id="PS00383">
    <property type="entry name" value="TYR_PHOSPHATASE_1"/>
    <property type="match status" value="1"/>
</dbReference>
<dbReference type="EMBL" id="HBEM01015695">
    <property type="protein sequence ID" value="CAD8451168.1"/>
    <property type="molecule type" value="Transcribed_RNA"/>
</dbReference>
<evidence type="ECO:0000256" key="3">
    <source>
        <dbReference type="ARBA" id="ARBA00022912"/>
    </source>
</evidence>